<dbReference type="OrthoDB" id="345237at2"/>
<name>A0A0G9MR87_9SPHN</name>
<dbReference type="STRING" id="502682.BMF35_a2328"/>
<dbReference type="PATRIC" id="fig|502682.8.peg.923"/>
<sequence>MWDSIFSIANWWALICWIGLILLPRAPFVLTAIFYLGAGLLSLAYTALFGVLLGGLVDPVMVGEGGGANFSTIEGVRALFMSDAGVTIGWIHYLAFDLFVGLWIAKDADLKDFSRLLQAPVLLLTLFAGPAGLLVWMIIRERRARKGARKSALKGSLGS</sequence>
<dbReference type="AlphaFoldDB" id="A0A0G9MR87"/>
<comment type="caution">
    <text evidence="1">The sequence shown here is derived from an EMBL/GenBank/DDBJ whole genome shotgun (WGS) entry which is preliminary data.</text>
</comment>
<dbReference type="RefSeq" id="WP_047006076.1">
    <property type="nucleotide sequence ID" value="NZ_CP018097.1"/>
</dbReference>
<dbReference type="Pfam" id="PF14108">
    <property type="entry name" value="ABA4-like"/>
    <property type="match status" value="1"/>
</dbReference>
<dbReference type="KEGG" id="egn:BMF35_a2328"/>
<protein>
    <submittedName>
        <fullName evidence="1">Membrane protein</fullName>
    </submittedName>
</protein>
<reference evidence="1 2" key="1">
    <citation type="submission" date="2015-04" db="EMBL/GenBank/DDBJ databases">
        <title>The draft genome sequence of Erythrobacr gangjinensis K7-2.</title>
        <authorList>
            <person name="Zhuang L."/>
            <person name="Liu Y."/>
            <person name="Shao Z."/>
        </authorList>
    </citation>
    <scope>NUCLEOTIDE SEQUENCE [LARGE SCALE GENOMIC DNA]</scope>
    <source>
        <strain evidence="1 2">K7-2</strain>
    </source>
</reference>
<proteinExistence type="predicted"/>
<dbReference type="InterPro" id="IPR025461">
    <property type="entry name" value="ABA4-like"/>
</dbReference>
<accession>A0A0G9MR87</accession>
<keyword evidence="2" id="KW-1185">Reference proteome</keyword>
<organism evidence="1 2">
    <name type="scientific">Aurantiacibacter gangjinensis</name>
    <dbReference type="NCBI Taxonomy" id="502682"/>
    <lineage>
        <taxon>Bacteria</taxon>
        <taxon>Pseudomonadati</taxon>
        <taxon>Pseudomonadota</taxon>
        <taxon>Alphaproteobacteria</taxon>
        <taxon>Sphingomonadales</taxon>
        <taxon>Erythrobacteraceae</taxon>
        <taxon>Aurantiacibacter</taxon>
    </lineage>
</organism>
<evidence type="ECO:0000313" key="2">
    <source>
        <dbReference type="Proteomes" id="UP000053070"/>
    </source>
</evidence>
<dbReference type="Proteomes" id="UP000053070">
    <property type="component" value="Unassembled WGS sequence"/>
</dbReference>
<gene>
    <name evidence="1" type="ORF">AAW01_04515</name>
</gene>
<evidence type="ECO:0000313" key="1">
    <source>
        <dbReference type="EMBL" id="KLE33227.1"/>
    </source>
</evidence>
<dbReference type="EMBL" id="LBHC01000001">
    <property type="protein sequence ID" value="KLE33227.1"/>
    <property type="molecule type" value="Genomic_DNA"/>
</dbReference>